<dbReference type="AlphaFoldDB" id="A0A1F6DYJ9"/>
<evidence type="ECO:0000256" key="1">
    <source>
        <dbReference type="SAM" id="MobiDB-lite"/>
    </source>
</evidence>
<protein>
    <submittedName>
        <fullName evidence="2">Uncharacterized protein</fullName>
    </submittedName>
</protein>
<reference evidence="2 3" key="1">
    <citation type="journal article" date="2016" name="Nat. Commun.">
        <title>Thousands of microbial genomes shed light on interconnected biogeochemical processes in an aquifer system.</title>
        <authorList>
            <person name="Anantharaman K."/>
            <person name="Brown C.T."/>
            <person name="Hug L.A."/>
            <person name="Sharon I."/>
            <person name="Castelle C.J."/>
            <person name="Probst A.J."/>
            <person name="Thomas B.C."/>
            <person name="Singh A."/>
            <person name="Wilkins M.J."/>
            <person name="Karaoz U."/>
            <person name="Brodie E.L."/>
            <person name="Williams K.H."/>
            <person name="Hubbard S.S."/>
            <person name="Banfield J.F."/>
        </authorList>
    </citation>
    <scope>NUCLEOTIDE SEQUENCE [LARGE SCALE GENOMIC DNA]</scope>
</reference>
<organism evidence="2 3">
    <name type="scientific">Candidatus Kaiserbacteria bacterium RIFCSPHIGHO2_02_FULL_55_20</name>
    <dbReference type="NCBI Taxonomy" id="1798497"/>
    <lineage>
        <taxon>Bacteria</taxon>
        <taxon>Candidatus Kaiseribacteriota</taxon>
    </lineage>
</organism>
<dbReference type="Proteomes" id="UP000177652">
    <property type="component" value="Unassembled WGS sequence"/>
</dbReference>
<evidence type="ECO:0000313" key="2">
    <source>
        <dbReference type="EMBL" id="OGG66417.1"/>
    </source>
</evidence>
<feature type="region of interest" description="Disordered" evidence="1">
    <location>
        <begin position="1"/>
        <end position="72"/>
    </location>
</feature>
<dbReference type="EMBL" id="MFLK01000007">
    <property type="protein sequence ID" value="OGG66417.1"/>
    <property type="molecule type" value="Genomic_DNA"/>
</dbReference>
<name>A0A1F6DYJ9_9BACT</name>
<accession>A0A1F6DYJ9</accession>
<sequence>MKLQTTKSDKRSIRRAMHLTRPPRMEGRVKEAMMQPVRKKKAAVKRTGVPKKIQGYTEKQRKDYHLKSRRSK</sequence>
<evidence type="ECO:0000313" key="3">
    <source>
        <dbReference type="Proteomes" id="UP000177652"/>
    </source>
</evidence>
<gene>
    <name evidence="2" type="ORF">A3D71_02500</name>
</gene>
<proteinExistence type="predicted"/>
<comment type="caution">
    <text evidence="2">The sequence shown here is derived from an EMBL/GenBank/DDBJ whole genome shotgun (WGS) entry which is preliminary data.</text>
</comment>
<dbReference type="STRING" id="1798497.A3D71_02500"/>